<dbReference type="PANTHER" id="PTHR12905:SF18">
    <property type="entry name" value="ESTER HYDROLASE, PUTATIVE (AFU_ORTHOLOGUE AFUA_4G03130)-RELATED"/>
    <property type="match status" value="1"/>
</dbReference>
<dbReference type="SUPFAM" id="SSF56300">
    <property type="entry name" value="Metallo-dependent phosphatases"/>
    <property type="match status" value="1"/>
</dbReference>
<keyword evidence="3" id="KW-1185">Reference proteome</keyword>
<dbReference type="Gene3D" id="3.60.21.10">
    <property type="match status" value="1"/>
</dbReference>
<gene>
    <name evidence="2" type="ORF">VKT23_018015</name>
</gene>
<evidence type="ECO:0000313" key="2">
    <source>
        <dbReference type="EMBL" id="KAK7438402.1"/>
    </source>
</evidence>
<dbReference type="PANTHER" id="PTHR12905">
    <property type="entry name" value="METALLOPHOSPHOESTERASE"/>
    <property type="match status" value="1"/>
</dbReference>
<sequence length="301" mass="33496">MDAVLQRHQPSTWEQLRSSPIVFIARRIYTYLCQCQTLHEDESDSTIRVVCISDTHNVHNSLPETPFGDIFIHAGDLTQTGTANELLAALTWMSSLPHPHKIFIAGNHDKGLAEPEIRDMLLVSHPDLTYLDNASTSLTIRGRTLSIYGNPRTPGFGPPSLRYPRIRVEKSSDSDVWSSIPPQTDVLVTHGPPAGHLEFERAGCVGLLHKVWKIRPKLHVFGHIHAGRGVERVYWTNAQQTYEKISLGLGGLWDLLVLVLQAASEILFNNVQYEDGTTMVNAAAVGGFRDELRRGAIVVDI</sequence>
<evidence type="ECO:0000313" key="3">
    <source>
        <dbReference type="Proteomes" id="UP001498398"/>
    </source>
</evidence>
<feature type="domain" description="Calcineurin-like phosphoesterase" evidence="1">
    <location>
        <begin position="47"/>
        <end position="226"/>
    </location>
</feature>
<evidence type="ECO:0000259" key="1">
    <source>
        <dbReference type="Pfam" id="PF00149"/>
    </source>
</evidence>
<accession>A0ABR1IUC4</accession>
<dbReference type="InterPro" id="IPR029052">
    <property type="entry name" value="Metallo-depent_PP-like"/>
</dbReference>
<dbReference type="InterPro" id="IPR004843">
    <property type="entry name" value="Calcineurin-like_PHP"/>
</dbReference>
<dbReference type="Proteomes" id="UP001498398">
    <property type="component" value="Unassembled WGS sequence"/>
</dbReference>
<dbReference type="InterPro" id="IPR051693">
    <property type="entry name" value="UPF0046_metallophosphoest"/>
</dbReference>
<protein>
    <recommendedName>
        <fullName evidence="1">Calcineurin-like phosphoesterase domain-containing protein</fullName>
    </recommendedName>
</protein>
<dbReference type="EMBL" id="JBANRG010000079">
    <property type="protein sequence ID" value="KAK7438402.1"/>
    <property type="molecule type" value="Genomic_DNA"/>
</dbReference>
<dbReference type="CDD" id="cd07379">
    <property type="entry name" value="MPP_239FB"/>
    <property type="match status" value="1"/>
</dbReference>
<comment type="caution">
    <text evidence="2">The sequence shown here is derived from an EMBL/GenBank/DDBJ whole genome shotgun (WGS) entry which is preliminary data.</text>
</comment>
<name>A0ABR1IUC4_9AGAR</name>
<organism evidence="2 3">
    <name type="scientific">Marasmiellus scandens</name>
    <dbReference type="NCBI Taxonomy" id="2682957"/>
    <lineage>
        <taxon>Eukaryota</taxon>
        <taxon>Fungi</taxon>
        <taxon>Dikarya</taxon>
        <taxon>Basidiomycota</taxon>
        <taxon>Agaricomycotina</taxon>
        <taxon>Agaricomycetes</taxon>
        <taxon>Agaricomycetidae</taxon>
        <taxon>Agaricales</taxon>
        <taxon>Marasmiineae</taxon>
        <taxon>Omphalotaceae</taxon>
        <taxon>Marasmiellus</taxon>
    </lineage>
</organism>
<dbReference type="Pfam" id="PF00149">
    <property type="entry name" value="Metallophos"/>
    <property type="match status" value="1"/>
</dbReference>
<proteinExistence type="predicted"/>
<reference evidence="2 3" key="1">
    <citation type="submission" date="2024-01" db="EMBL/GenBank/DDBJ databases">
        <title>A draft genome for the cacao thread blight pathogen Marasmiellus scandens.</title>
        <authorList>
            <person name="Baruah I.K."/>
            <person name="Leung J."/>
            <person name="Bukari Y."/>
            <person name="Amoako-Attah I."/>
            <person name="Meinhardt L.W."/>
            <person name="Bailey B.A."/>
            <person name="Cohen S.P."/>
        </authorList>
    </citation>
    <scope>NUCLEOTIDE SEQUENCE [LARGE SCALE GENOMIC DNA]</scope>
    <source>
        <strain evidence="2 3">GH-19</strain>
    </source>
</reference>